<sequence>MTGGGGAAAEVRSSRRTMSTPGVGIPLLPGHLVLMLLLLSASGPRLSQACPGLLASTSGCSCTDERSKTHGVQALGRRVSCSKEELPEPPDAGLLPNRTVTLILSHNKIRVLRNGSFFGLYALEKLDLKHNLISTIMPGAFQGLTELRKLVTIKASFTKCFCPSCGALPCHPRCLASITVGNSWPRRFSSRVIRSAEPLARRVFGHRGLFVAWAGAGRRRRAA</sequence>
<keyword evidence="6" id="KW-0472">Membrane</keyword>
<dbReference type="GO" id="GO:0005886">
    <property type="term" value="C:plasma membrane"/>
    <property type="evidence" value="ECO:0007669"/>
    <property type="project" value="TreeGrafter"/>
</dbReference>
<proteinExistence type="inferred from homology"/>
<evidence type="ECO:0000256" key="2">
    <source>
        <dbReference type="ARBA" id="ARBA00022614"/>
    </source>
</evidence>
<evidence type="ECO:0000313" key="7">
    <source>
        <dbReference type="EMBL" id="TNN55603.1"/>
    </source>
</evidence>
<dbReference type="OrthoDB" id="10031018at2759"/>
<evidence type="ECO:0000256" key="6">
    <source>
        <dbReference type="SAM" id="Phobius"/>
    </source>
</evidence>
<keyword evidence="4 7" id="KW-0675">Receptor</keyword>
<dbReference type="EMBL" id="SRLO01000451">
    <property type="protein sequence ID" value="TNN55603.1"/>
    <property type="molecule type" value="Genomic_DNA"/>
</dbReference>
<dbReference type="PANTHER" id="PTHR45930:SF1">
    <property type="entry name" value="ADHESION G PROTEIN-COUPLED RECEPTOR A2"/>
    <property type="match status" value="1"/>
</dbReference>
<dbReference type="InterPro" id="IPR032675">
    <property type="entry name" value="LRR_dom_sf"/>
</dbReference>
<organism evidence="7 8">
    <name type="scientific">Liparis tanakae</name>
    <name type="common">Tanaka's snailfish</name>
    <dbReference type="NCBI Taxonomy" id="230148"/>
    <lineage>
        <taxon>Eukaryota</taxon>
        <taxon>Metazoa</taxon>
        <taxon>Chordata</taxon>
        <taxon>Craniata</taxon>
        <taxon>Vertebrata</taxon>
        <taxon>Euteleostomi</taxon>
        <taxon>Actinopterygii</taxon>
        <taxon>Neopterygii</taxon>
        <taxon>Teleostei</taxon>
        <taxon>Neoteleostei</taxon>
        <taxon>Acanthomorphata</taxon>
        <taxon>Eupercaria</taxon>
        <taxon>Perciformes</taxon>
        <taxon>Cottioidei</taxon>
        <taxon>Cottales</taxon>
        <taxon>Liparidae</taxon>
        <taxon>Liparis</taxon>
    </lineage>
</organism>
<dbReference type="PANTHER" id="PTHR45930">
    <property type="entry name" value="G-PROTEIN COUPLED RECEPTOR 124-LIKE PROTEIN"/>
    <property type="match status" value="1"/>
</dbReference>
<dbReference type="SUPFAM" id="SSF52058">
    <property type="entry name" value="L domain-like"/>
    <property type="match status" value="1"/>
</dbReference>
<keyword evidence="8" id="KW-1185">Reference proteome</keyword>
<dbReference type="GO" id="GO:0007166">
    <property type="term" value="P:cell surface receptor signaling pathway"/>
    <property type="evidence" value="ECO:0007669"/>
    <property type="project" value="TreeGrafter"/>
</dbReference>
<dbReference type="GO" id="GO:0090263">
    <property type="term" value="P:positive regulation of canonical Wnt signaling pathway"/>
    <property type="evidence" value="ECO:0007669"/>
    <property type="project" value="TreeGrafter"/>
</dbReference>
<comment type="caution">
    <text evidence="7">The sequence shown here is derived from an EMBL/GenBank/DDBJ whole genome shotgun (WGS) entry which is preliminary data.</text>
</comment>
<evidence type="ECO:0000256" key="5">
    <source>
        <dbReference type="SAM" id="MobiDB-lite"/>
    </source>
</evidence>
<dbReference type="AlphaFoldDB" id="A0A4Z2GS47"/>
<dbReference type="GO" id="GO:0007417">
    <property type="term" value="P:central nervous system development"/>
    <property type="evidence" value="ECO:0007669"/>
    <property type="project" value="TreeGrafter"/>
</dbReference>
<dbReference type="SMART" id="SM00369">
    <property type="entry name" value="LRR_TYP"/>
    <property type="match status" value="2"/>
</dbReference>
<accession>A0A4Z2GS47</accession>
<dbReference type="PROSITE" id="PS51450">
    <property type="entry name" value="LRR"/>
    <property type="match status" value="1"/>
</dbReference>
<keyword evidence="6" id="KW-1133">Transmembrane helix</keyword>
<dbReference type="InterPro" id="IPR051963">
    <property type="entry name" value="Adhesion_GPCR_A"/>
</dbReference>
<dbReference type="InterPro" id="IPR003591">
    <property type="entry name" value="Leu-rich_rpt_typical-subtyp"/>
</dbReference>
<comment type="similarity">
    <text evidence="1">Belongs to the G-protein coupled receptor 2 family. Adhesion G-protein coupled receptor (ADGR) subfamily.</text>
</comment>
<dbReference type="Proteomes" id="UP000314294">
    <property type="component" value="Unassembled WGS sequence"/>
</dbReference>
<evidence type="ECO:0000256" key="1">
    <source>
        <dbReference type="ARBA" id="ARBA00007343"/>
    </source>
</evidence>
<keyword evidence="2" id="KW-0433">Leucine-rich repeat</keyword>
<feature type="transmembrane region" description="Helical" evidence="6">
    <location>
        <begin position="22"/>
        <end position="41"/>
    </location>
</feature>
<gene>
    <name evidence="7" type="primary">adgra2_1</name>
    <name evidence="7" type="ORF">EYF80_034200</name>
</gene>
<evidence type="ECO:0000256" key="3">
    <source>
        <dbReference type="ARBA" id="ARBA00022737"/>
    </source>
</evidence>
<reference evidence="7 8" key="1">
    <citation type="submission" date="2019-03" db="EMBL/GenBank/DDBJ databases">
        <title>First draft genome of Liparis tanakae, snailfish: a comprehensive survey of snailfish specific genes.</title>
        <authorList>
            <person name="Kim W."/>
            <person name="Song I."/>
            <person name="Jeong J.-H."/>
            <person name="Kim D."/>
            <person name="Kim S."/>
            <person name="Ryu S."/>
            <person name="Song J.Y."/>
            <person name="Lee S.K."/>
        </authorList>
    </citation>
    <scope>NUCLEOTIDE SEQUENCE [LARGE SCALE GENOMIC DNA]</scope>
    <source>
        <tissue evidence="7">Muscle</tissue>
    </source>
</reference>
<protein>
    <submittedName>
        <fullName evidence="7">Adhesion G protein-coupled receptor A2</fullName>
    </submittedName>
</protein>
<keyword evidence="3" id="KW-0677">Repeat</keyword>
<dbReference type="GO" id="GO:0002040">
    <property type="term" value="P:sprouting angiogenesis"/>
    <property type="evidence" value="ECO:0007669"/>
    <property type="project" value="TreeGrafter"/>
</dbReference>
<evidence type="ECO:0000313" key="8">
    <source>
        <dbReference type="Proteomes" id="UP000314294"/>
    </source>
</evidence>
<dbReference type="GO" id="GO:1990909">
    <property type="term" value="C:Wnt signalosome"/>
    <property type="evidence" value="ECO:0007669"/>
    <property type="project" value="TreeGrafter"/>
</dbReference>
<dbReference type="InterPro" id="IPR001611">
    <property type="entry name" value="Leu-rich_rpt"/>
</dbReference>
<dbReference type="Gene3D" id="3.80.10.10">
    <property type="entry name" value="Ribonuclease Inhibitor"/>
    <property type="match status" value="1"/>
</dbReference>
<feature type="region of interest" description="Disordered" evidence="5">
    <location>
        <begin position="1"/>
        <end position="22"/>
    </location>
</feature>
<name>A0A4Z2GS47_9TELE</name>
<keyword evidence="6" id="KW-0812">Transmembrane</keyword>
<evidence type="ECO:0000256" key="4">
    <source>
        <dbReference type="ARBA" id="ARBA00023170"/>
    </source>
</evidence>
<dbReference type="Pfam" id="PF13855">
    <property type="entry name" value="LRR_8"/>
    <property type="match status" value="1"/>
</dbReference>